<evidence type="ECO:0000313" key="6">
    <source>
        <dbReference type="EMBL" id="MFM1726790.1"/>
    </source>
</evidence>
<comment type="similarity">
    <text evidence="1">Belongs to the ABC transporter superfamily.</text>
</comment>
<comment type="caution">
    <text evidence="6">The sequence shown here is derived from an EMBL/GenBank/DDBJ whole genome shotgun (WGS) entry which is preliminary data.</text>
</comment>
<dbReference type="InterPro" id="IPR027417">
    <property type="entry name" value="P-loop_NTPase"/>
</dbReference>
<dbReference type="InterPro" id="IPR003439">
    <property type="entry name" value="ABC_transporter-like_ATP-bd"/>
</dbReference>
<dbReference type="EMBL" id="JBDLNU010000001">
    <property type="protein sequence ID" value="MFM1726790.1"/>
    <property type="molecule type" value="Genomic_DNA"/>
</dbReference>
<dbReference type="SMART" id="SM00382">
    <property type="entry name" value="AAA"/>
    <property type="match status" value="1"/>
</dbReference>
<evidence type="ECO:0000259" key="5">
    <source>
        <dbReference type="PROSITE" id="PS50893"/>
    </source>
</evidence>
<dbReference type="PROSITE" id="PS50893">
    <property type="entry name" value="ABC_TRANSPORTER_2"/>
    <property type="match status" value="1"/>
</dbReference>
<dbReference type="InterPro" id="IPR050319">
    <property type="entry name" value="ABC_transp_ATP-bind"/>
</dbReference>
<feature type="domain" description="ABC transporter" evidence="5">
    <location>
        <begin position="5"/>
        <end position="255"/>
    </location>
</feature>
<dbReference type="SUPFAM" id="SSF52540">
    <property type="entry name" value="P-loop containing nucleoside triphosphate hydrolases"/>
    <property type="match status" value="1"/>
</dbReference>
<evidence type="ECO:0000256" key="3">
    <source>
        <dbReference type="ARBA" id="ARBA00022741"/>
    </source>
</evidence>
<dbReference type="Pfam" id="PF00005">
    <property type="entry name" value="ABC_tran"/>
    <property type="match status" value="1"/>
</dbReference>
<dbReference type="PANTHER" id="PTHR43776">
    <property type="entry name" value="TRANSPORT ATP-BINDING PROTEIN"/>
    <property type="match status" value="1"/>
</dbReference>
<sequence length="288" mass="31642">MSPLLEVSELVKTYPVKRNLLGRVRERTTVTDHVSFTVERGETLGIVGESGAGKSTVGRLVLRLIEPDSGSVAFEGRDVLALSKKELRAFRQRAQMIFQDPFSSLDPHMTIREAVGEPLTIHRGLKGSERDAAVTALLGRVGLRVDQLDKYPREFSGGQLQRIAIARALATEPDFIVCDEPVAALDVSIQAQVLNLLIDLQRERGLAYVFVSHDLSLVRFLAHRVVVMQKGVIVETGPTEQVFTDPQHPYTRKLLEAIPDPRAHFLARRAEVLAGKAVAATAGPAKES</sequence>
<dbReference type="Gene3D" id="3.40.50.300">
    <property type="entry name" value="P-loop containing nucleotide triphosphate hydrolases"/>
    <property type="match status" value="1"/>
</dbReference>
<dbReference type="RefSeq" id="WP_348609654.1">
    <property type="nucleotide sequence ID" value="NZ_CP157276.1"/>
</dbReference>
<name>A0ABW9FMH1_9NOCA</name>
<dbReference type="InterPro" id="IPR017871">
    <property type="entry name" value="ABC_transporter-like_CS"/>
</dbReference>
<protein>
    <submittedName>
        <fullName evidence="6">ATP-binding cassette domain-containing protein</fullName>
    </submittedName>
</protein>
<evidence type="ECO:0000256" key="4">
    <source>
        <dbReference type="ARBA" id="ARBA00022840"/>
    </source>
</evidence>
<gene>
    <name evidence="6" type="ORF">ABEU19_000229</name>
</gene>
<accession>A0ABW9FMH1</accession>
<dbReference type="PANTHER" id="PTHR43776:SF7">
    <property type="entry name" value="D,D-DIPEPTIDE TRANSPORT ATP-BINDING PROTEIN DDPF-RELATED"/>
    <property type="match status" value="1"/>
</dbReference>
<evidence type="ECO:0000256" key="1">
    <source>
        <dbReference type="ARBA" id="ARBA00005417"/>
    </source>
</evidence>
<dbReference type="PROSITE" id="PS00211">
    <property type="entry name" value="ABC_TRANSPORTER_1"/>
    <property type="match status" value="1"/>
</dbReference>
<dbReference type="InterPro" id="IPR013563">
    <property type="entry name" value="Oligopep_ABC_C"/>
</dbReference>
<proteinExistence type="inferred from homology"/>
<keyword evidence="3" id="KW-0547">Nucleotide-binding</keyword>
<evidence type="ECO:0000313" key="7">
    <source>
        <dbReference type="Proteomes" id="UP001629744"/>
    </source>
</evidence>
<dbReference type="InterPro" id="IPR003593">
    <property type="entry name" value="AAA+_ATPase"/>
</dbReference>
<dbReference type="CDD" id="cd03257">
    <property type="entry name" value="ABC_NikE_OppD_transporters"/>
    <property type="match status" value="1"/>
</dbReference>
<organism evidence="6 7">
    <name type="scientific">Prescottella soli</name>
    <dbReference type="NCBI Taxonomy" id="1543852"/>
    <lineage>
        <taxon>Bacteria</taxon>
        <taxon>Bacillati</taxon>
        <taxon>Actinomycetota</taxon>
        <taxon>Actinomycetes</taxon>
        <taxon>Mycobacteriales</taxon>
        <taxon>Nocardiaceae</taxon>
        <taxon>Prescottella</taxon>
    </lineage>
</organism>
<reference evidence="6 7" key="1">
    <citation type="submission" date="2023-11" db="EMBL/GenBank/DDBJ databases">
        <authorList>
            <person name="Val-Calvo J."/>
            <person name="Scortti M."/>
            <person name="Vazquez-Boland J."/>
        </authorList>
    </citation>
    <scope>NUCLEOTIDE SEQUENCE [LARGE SCALE GENOMIC DNA]</scope>
    <source>
        <strain evidence="6 7">DSM 46662</strain>
    </source>
</reference>
<evidence type="ECO:0000256" key="2">
    <source>
        <dbReference type="ARBA" id="ARBA00022448"/>
    </source>
</evidence>
<dbReference type="Pfam" id="PF08352">
    <property type="entry name" value="oligo_HPY"/>
    <property type="match status" value="1"/>
</dbReference>
<keyword evidence="2" id="KW-0813">Transport</keyword>
<keyword evidence="7" id="KW-1185">Reference proteome</keyword>
<dbReference type="Proteomes" id="UP001629744">
    <property type="component" value="Unassembled WGS sequence"/>
</dbReference>
<keyword evidence="4 6" id="KW-0067">ATP-binding</keyword>
<dbReference type="GO" id="GO:0005524">
    <property type="term" value="F:ATP binding"/>
    <property type="evidence" value="ECO:0007669"/>
    <property type="project" value="UniProtKB-KW"/>
</dbReference>